<dbReference type="EMBL" id="CP007536">
    <property type="protein sequence ID" value="AIC16153.1"/>
    <property type="molecule type" value="Genomic_DNA"/>
</dbReference>
<evidence type="ECO:0000313" key="2">
    <source>
        <dbReference type="Proteomes" id="UP000027093"/>
    </source>
</evidence>
<sequence>MKLKIVTESLKANFCKRHVANWPKKKTDALFGAAQQVKACWA</sequence>
<name>A0A060HKY6_9ARCH</name>
<evidence type="ECO:0000313" key="1">
    <source>
        <dbReference type="EMBL" id="AIC16153.1"/>
    </source>
</evidence>
<organism evidence="1 2">
    <name type="scientific">Nitrososphaera viennensis EN76</name>
    <dbReference type="NCBI Taxonomy" id="926571"/>
    <lineage>
        <taxon>Archaea</taxon>
        <taxon>Nitrososphaerota</taxon>
        <taxon>Nitrososphaeria</taxon>
        <taxon>Nitrososphaerales</taxon>
        <taxon>Nitrososphaeraceae</taxon>
        <taxon>Nitrososphaera</taxon>
    </lineage>
</organism>
<gene>
    <name evidence="1" type="ORF">NVIE_018920</name>
</gene>
<proteinExistence type="predicted"/>
<dbReference type="HOGENOM" id="CLU_3245485_0_0_2"/>
<accession>A0A060HKY6</accession>
<keyword evidence="2" id="KW-1185">Reference proteome</keyword>
<reference evidence="1 2" key="1">
    <citation type="journal article" date="2014" name="Int. J. Syst. Evol. Microbiol.">
        <title>Nitrososphaera viennensis gen. nov., sp. nov., an aerobic and mesophilic, ammonia-oxidizing archaeon from soil and a member of the archaeal phylum Thaumarchaeota.</title>
        <authorList>
            <person name="Stieglmeier M."/>
            <person name="Klingl A."/>
            <person name="Alves R.J."/>
            <person name="Rittmann S.K."/>
            <person name="Melcher M."/>
            <person name="Leisch N."/>
            <person name="Schleper C."/>
        </authorList>
    </citation>
    <scope>NUCLEOTIDE SEQUENCE [LARGE SCALE GENOMIC DNA]</scope>
    <source>
        <strain evidence="1">EN76</strain>
    </source>
</reference>
<protein>
    <submittedName>
        <fullName evidence="1">Uncharacterized protein</fullName>
    </submittedName>
</protein>
<dbReference type="KEGG" id="nvn:NVIE_018920"/>
<dbReference type="AlphaFoldDB" id="A0A060HKY6"/>
<dbReference type="Proteomes" id="UP000027093">
    <property type="component" value="Chromosome"/>
</dbReference>